<reference evidence="3 4" key="1">
    <citation type="journal article" date="2019" name="PLoS ONE">
        <title>Comparative genome analysis indicates high evolutionary potential of pathogenicity genes in Colletotrichum tanaceti.</title>
        <authorList>
            <person name="Lelwala R.V."/>
            <person name="Korhonen P.K."/>
            <person name="Young N.D."/>
            <person name="Scott J.B."/>
            <person name="Ades P.A."/>
            <person name="Gasser R.B."/>
            <person name="Taylor P.W.J."/>
        </authorList>
    </citation>
    <scope>NUCLEOTIDE SEQUENCE [LARGE SCALE GENOMIC DNA]</scope>
    <source>
        <strain evidence="3">BRIP57314</strain>
    </source>
</reference>
<evidence type="ECO:0000313" key="3">
    <source>
        <dbReference type="EMBL" id="TKW53470.1"/>
    </source>
</evidence>
<proteinExistence type="predicted"/>
<evidence type="ECO:0000313" key="4">
    <source>
        <dbReference type="Proteomes" id="UP000310108"/>
    </source>
</evidence>
<keyword evidence="4" id="KW-1185">Reference proteome</keyword>
<dbReference type="EMBL" id="PJEX01000184">
    <property type="protein sequence ID" value="TKW53470.1"/>
    <property type="molecule type" value="Genomic_DNA"/>
</dbReference>
<evidence type="ECO:0000256" key="2">
    <source>
        <dbReference type="SAM" id="Phobius"/>
    </source>
</evidence>
<organism evidence="3 4">
    <name type="scientific">Colletotrichum tanaceti</name>
    <dbReference type="NCBI Taxonomy" id="1306861"/>
    <lineage>
        <taxon>Eukaryota</taxon>
        <taxon>Fungi</taxon>
        <taxon>Dikarya</taxon>
        <taxon>Ascomycota</taxon>
        <taxon>Pezizomycotina</taxon>
        <taxon>Sordariomycetes</taxon>
        <taxon>Hypocreomycetidae</taxon>
        <taxon>Glomerellales</taxon>
        <taxon>Glomerellaceae</taxon>
        <taxon>Colletotrichum</taxon>
        <taxon>Colletotrichum destructivum species complex</taxon>
    </lineage>
</organism>
<evidence type="ECO:0000256" key="1">
    <source>
        <dbReference type="SAM" id="MobiDB-lite"/>
    </source>
</evidence>
<feature type="transmembrane region" description="Helical" evidence="2">
    <location>
        <begin position="37"/>
        <end position="58"/>
    </location>
</feature>
<gene>
    <name evidence="3" type="ORF">CTA1_13265</name>
</gene>
<keyword evidence="2" id="KW-1133">Transmembrane helix</keyword>
<sequence length="617" mass="66064">MPKHPLLARLTVAAAAAAGVLPLVLMLMLVLVLELMLLLMLLLVLVLVLVLVLQQMLLHLHLHLRAALLELVEHVAEPAADVVRHVPRAPVRLLEQPDDALDEPDDVVVAHVEPRRLPLGVHLHQEHGGVRDGRQQVQRHPDDGPPHVGVGQDQFERRRRARDGQVDELAPLVRHGVLVRRVRRVQPAQADGEEQQPGEVVVQDHALGRVGVVPLERLELVPGHLPRRVRAKGVEHPAQDDEDGDLAVQAVVGLGDARQRQKGLVVGDGGVLVDDGRAAVGDAEVVVADVEQIPQPRLLDVLRPLVERLGAELVQVQLRGDAHREPRHLPADVGQPEGADAEPAHVVEAVVPVEHGLPGQLEEGRVADVKGPALVLLVERRDGEDGRRQQRGRHARRRQVVVDQRDATPQVRVQRPAEPREEVLGLLHAELALRDEVGLVGPARRQVEVDPRPRVAPDVAQLRHLEEARHRRAHNGLVFAVVLGRVLGLVDGTLGHAGTGTGTGTGTAGGSGGSGGGGGDGGGGGGGSGFVLIRLRRRNQLWQVQGASDLRHGCLEGLQLHLHPGLPLILAVEQGLQALVHDALQTEAGAAGTLVLAGLNAALDLAVLAFLACLCRQ</sequence>
<protein>
    <submittedName>
        <fullName evidence="3">Uncharacterized protein</fullName>
    </submittedName>
</protein>
<keyword evidence="2" id="KW-0812">Transmembrane</keyword>
<feature type="region of interest" description="Disordered" evidence="1">
    <location>
        <begin position="497"/>
        <end position="521"/>
    </location>
</feature>
<keyword evidence="2" id="KW-0472">Membrane</keyword>
<feature type="compositionally biased region" description="Basic residues" evidence="1">
    <location>
        <begin position="389"/>
        <end position="399"/>
    </location>
</feature>
<feature type="compositionally biased region" description="Basic and acidic residues" evidence="1">
    <location>
        <begin position="128"/>
        <end position="145"/>
    </location>
</feature>
<name>A0A4U6XCJ7_9PEZI</name>
<dbReference type="Proteomes" id="UP000310108">
    <property type="component" value="Unassembled WGS sequence"/>
</dbReference>
<comment type="caution">
    <text evidence="3">The sequence shown here is derived from an EMBL/GenBank/DDBJ whole genome shotgun (WGS) entry which is preliminary data.</text>
</comment>
<feature type="transmembrane region" description="Helical" evidence="2">
    <location>
        <begin position="6"/>
        <end position="30"/>
    </location>
</feature>
<accession>A0A4U6XCJ7</accession>
<feature type="region of interest" description="Disordered" evidence="1">
    <location>
        <begin position="381"/>
        <end position="409"/>
    </location>
</feature>
<feature type="region of interest" description="Disordered" evidence="1">
    <location>
        <begin position="128"/>
        <end position="153"/>
    </location>
</feature>
<dbReference type="AlphaFoldDB" id="A0A4U6XCJ7"/>